<keyword evidence="3" id="KW-1185">Reference proteome</keyword>
<dbReference type="EMBL" id="LKET01000039">
    <property type="protein sequence ID" value="KPU43610.1"/>
    <property type="molecule type" value="Genomic_DNA"/>
</dbReference>
<dbReference type="STRING" id="36849.OXPF_30510"/>
<sequence length="84" mass="9620">MYNRESGENPLQPPLLYTATKPNSTGVIAGKEGGERPVSQETCLRLKVLRREGNTYAIFWHMDFITKPSLEVRAFNCIKLYIYP</sequence>
<accession>A0A0P8WM72</accession>
<name>A0A0P8WM72_9CLOT</name>
<proteinExistence type="predicted"/>
<evidence type="ECO:0000256" key="1">
    <source>
        <dbReference type="SAM" id="MobiDB-lite"/>
    </source>
</evidence>
<dbReference type="AlphaFoldDB" id="A0A0P8WM72"/>
<protein>
    <submittedName>
        <fullName evidence="2">Uncharacterized protein</fullName>
    </submittedName>
</protein>
<evidence type="ECO:0000313" key="3">
    <source>
        <dbReference type="Proteomes" id="UP000050326"/>
    </source>
</evidence>
<gene>
    <name evidence="2" type="ORF">OXPF_30510</name>
</gene>
<dbReference type="Proteomes" id="UP000050326">
    <property type="component" value="Unassembled WGS sequence"/>
</dbReference>
<evidence type="ECO:0000313" key="2">
    <source>
        <dbReference type="EMBL" id="KPU43610.1"/>
    </source>
</evidence>
<comment type="caution">
    <text evidence="2">The sequence shown here is derived from an EMBL/GenBank/DDBJ whole genome shotgun (WGS) entry which is preliminary data.</text>
</comment>
<feature type="region of interest" description="Disordered" evidence="1">
    <location>
        <begin position="1"/>
        <end position="21"/>
    </location>
</feature>
<organism evidence="2 3">
    <name type="scientific">Oxobacter pfennigii</name>
    <dbReference type="NCBI Taxonomy" id="36849"/>
    <lineage>
        <taxon>Bacteria</taxon>
        <taxon>Bacillati</taxon>
        <taxon>Bacillota</taxon>
        <taxon>Clostridia</taxon>
        <taxon>Eubacteriales</taxon>
        <taxon>Clostridiaceae</taxon>
        <taxon>Oxobacter</taxon>
    </lineage>
</organism>
<reference evidence="2 3" key="1">
    <citation type="submission" date="2015-09" db="EMBL/GenBank/DDBJ databases">
        <title>Genome sequence of Oxobacter pfennigii DSM 3222.</title>
        <authorList>
            <person name="Poehlein A."/>
            <person name="Bengelsdorf F.R."/>
            <person name="Schiel-Bengelsdorf B."/>
            <person name="Duerre P."/>
            <person name="Daniel R."/>
        </authorList>
    </citation>
    <scope>NUCLEOTIDE SEQUENCE [LARGE SCALE GENOMIC DNA]</scope>
    <source>
        <strain evidence="2 3">DSM 3222</strain>
    </source>
</reference>